<protein>
    <submittedName>
        <fullName evidence="1">Uncharacterized protein DUF4275</fullName>
    </submittedName>
</protein>
<accession>A0A4R1GMZ8</accession>
<sequence length="155" mass="17709">MQNDYEIAPGKILKVFSAEETSEIEKSWMNIFCKNKQGSNTKAYKWHIFSGGGYPSVDGEAAKEEYKIQSAAKFVVLPNDGENAVLTDCLPRACCLSDYYVFPLNMAWVMAFTHEDGWLGPYFAKHQNYNALNKDNFMQIKKDQQKSEAKKKGWL</sequence>
<dbReference type="RefSeq" id="WP_207894718.1">
    <property type="nucleotide sequence ID" value="NZ_SMFU01000007.1"/>
</dbReference>
<evidence type="ECO:0000313" key="2">
    <source>
        <dbReference type="Proteomes" id="UP000294546"/>
    </source>
</evidence>
<dbReference type="AlphaFoldDB" id="A0A4R1GMZ8"/>
<comment type="caution">
    <text evidence="1">The sequence shown here is derived from an EMBL/GenBank/DDBJ whole genome shotgun (WGS) entry which is preliminary data.</text>
</comment>
<keyword evidence="2" id="KW-1185">Reference proteome</keyword>
<name>A0A4R1GMZ8_9GAMM</name>
<organism evidence="1 2">
    <name type="scientific">Marinobacterium mangrovicola</name>
    <dbReference type="NCBI Taxonomy" id="1476959"/>
    <lineage>
        <taxon>Bacteria</taxon>
        <taxon>Pseudomonadati</taxon>
        <taxon>Pseudomonadota</taxon>
        <taxon>Gammaproteobacteria</taxon>
        <taxon>Oceanospirillales</taxon>
        <taxon>Oceanospirillaceae</taxon>
        <taxon>Marinobacterium</taxon>
    </lineage>
</organism>
<dbReference type="InterPro" id="IPR025454">
    <property type="entry name" value="DUF4275"/>
</dbReference>
<proteinExistence type="predicted"/>
<dbReference type="Proteomes" id="UP000294546">
    <property type="component" value="Unassembled WGS sequence"/>
</dbReference>
<evidence type="ECO:0000313" key="1">
    <source>
        <dbReference type="EMBL" id="TCK08651.1"/>
    </source>
</evidence>
<gene>
    <name evidence="1" type="ORF">CLV83_0743</name>
</gene>
<reference evidence="1 2" key="1">
    <citation type="submission" date="2019-03" db="EMBL/GenBank/DDBJ databases">
        <title>Genomic Encyclopedia of Archaeal and Bacterial Type Strains, Phase II (KMG-II): from individual species to whole genera.</title>
        <authorList>
            <person name="Goeker M."/>
        </authorList>
    </citation>
    <scope>NUCLEOTIDE SEQUENCE [LARGE SCALE GENOMIC DNA]</scope>
    <source>
        <strain evidence="1 2">DSM 27697</strain>
    </source>
</reference>
<dbReference type="Pfam" id="PF14101">
    <property type="entry name" value="DUF4275"/>
    <property type="match status" value="1"/>
</dbReference>
<dbReference type="EMBL" id="SMFU01000007">
    <property type="protein sequence ID" value="TCK08651.1"/>
    <property type="molecule type" value="Genomic_DNA"/>
</dbReference>